<feature type="domain" description="Kazal-like" evidence="5">
    <location>
        <begin position="284"/>
        <end position="339"/>
    </location>
</feature>
<feature type="domain" description="Kazal-like" evidence="5">
    <location>
        <begin position="74"/>
        <end position="124"/>
    </location>
</feature>
<dbReference type="PROSITE" id="PS00282">
    <property type="entry name" value="KAZAL_1"/>
    <property type="match status" value="1"/>
</dbReference>
<organism evidence="6 7">
    <name type="scientific">Oikopleura dioica</name>
    <name type="common">Tunicate</name>
    <dbReference type="NCBI Taxonomy" id="34765"/>
    <lineage>
        <taxon>Eukaryota</taxon>
        <taxon>Metazoa</taxon>
        <taxon>Chordata</taxon>
        <taxon>Tunicata</taxon>
        <taxon>Appendicularia</taxon>
        <taxon>Copelata</taxon>
        <taxon>Oikopleuridae</taxon>
        <taxon>Oikopleura</taxon>
    </lineage>
</organism>
<dbReference type="PROSITE" id="PS51465">
    <property type="entry name" value="KAZAL_2"/>
    <property type="match status" value="5"/>
</dbReference>
<name>A0ABN7SA92_OIKDI</name>
<dbReference type="SMART" id="SM00280">
    <property type="entry name" value="KAZAL"/>
    <property type="match status" value="6"/>
</dbReference>
<keyword evidence="3" id="KW-1015">Disulfide bond</keyword>
<evidence type="ECO:0000256" key="3">
    <source>
        <dbReference type="ARBA" id="ARBA00023157"/>
    </source>
</evidence>
<evidence type="ECO:0000256" key="4">
    <source>
        <dbReference type="SAM" id="MobiDB-lite"/>
    </source>
</evidence>
<keyword evidence="1" id="KW-0646">Protease inhibitor</keyword>
<dbReference type="InterPro" id="IPR002350">
    <property type="entry name" value="Kazal_dom"/>
</dbReference>
<dbReference type="Pfam" id="PF00050">
    <property type="entry name" value="Kazal_1"/>
    <property type="match status" value="3"/>
</dbReference>
<keyword evidence="2" id="KW-0722">Serine protease inhibitor</keyword>
<feature type="region of interest" description="Disordered" evidence="4">
    <location>
        <begin position="143"/>
        <end position="171"/>
    </location>
</feature>
<dbReference type="Proteomes" id="UP001158576">
    <property type="component" value="Chromosome XSR"/>
</dbReference>
<dbReference type="SUPFAM" id="SSF100895">
    <property type="entry name" value="Kazal-type serine protease inhibitors"/>
    <property type="match status" value="6"/>
</dbReference>
<dbReference type="EMBL" id="OU015569">
    <property type="protein sequence ID" value="CAG5096371.1"/>
    <property type="molecule type" value="Genomic_DNA"/>
</dbReference>
<dbReference type="PANTHER" id="PTHR10913:SF45">
    <property type="entry name" value="FOLLISTATIN, ISOFORM A-RELATED"/>
    <property type="match status" value="1"/>
</dbReference>
<feature type="domain" description="Kazal-like" evidence="5">
    <location>
        <begin position="19"/>
        <end position="73"/>
    </location>
</feature>
<dbReference type="PANTHER" id="PTHR10913">
    <property type="entry name" value="FOLLISTATIN-RELATED"/>
    <property type="match status" value="1"/>
</dbReference>
<dbReference type="CDD" id="cd00104">
    <property type="entry name" value="KAZAL_FS"/>
    <property type="match status" value="6"/>
</dbReference>
<evidence type="ECO:0000256" key="2">
    <source>
        <dbReference type="ARBA" id="ARBA00022900"/>
    </source>
</evidence>
<dbReference type="Gene3D" id="3.30.60.30">
    <property type="match status" value="6"/>
</dbReference>
<accession>A0ABN7SA92</accession>
<feature type="compositionally biased region" description="Basic residues" evidence="4">
    <location>
        <begin position="144"/>
        <end position="171"/>
    </location>
</feature>
<evidence type="ECO:0000259" key="5">
    <source>
        <dbReference type="PROSITE" id="PS51465"/>
    </source>
</evidence>
<dbReference type="Pfam" id="PF07648">
    <property type="entry name" value="Kazal_2"/>
    <property type="match status" value="3"/>
</dbReference>
<feature type="domain" description="Kazal-like" evidence="5">
    <location>
        <begin position="345"/>
        <end position="389"/>
    </location>
</feature>
<feature type="domain" description="Kazal-like" evidence="5">
    <location>
        <begin position="167"/>
        <end position="221"/>
    </location>
</feature>
<proteinExistence type="predicted"/>
<reference evidence="6 7" key="1">
    <citation type="submission" date="2021-04" db="EMBL/GenBank/DDBJ databases">
        <authorList>
            <person name="Bliznina A."/>
        </authorList>
    </citation>
    <scope>NUCLEOTIDE SEQUENCE [LARGE SCALE GENOMIC DNA]</scope>
</reference>
<protein>
    <submittedName>
        <fullName evidence="6">Oidioi.mRNA.OKI2018_I69.XSR.g14586.t1.cds</fullName>
    </submittedName>
</protein>
<evidence type="ECO:0000313" key="6">
    <source>
        <dbReference type="EMBL" id="CAG5096371.1"/>
    </source>
</evidence>
<evidence type="ECO:0000256" key="1">
    <source>
        <dbReference type="ARBA" id="ARBA00022690"/>
    </source>
</evidence>
<dbReference type="InterPro" id="IPR036058">
    <property type="entry name" value="Kazal_dom_sf"/>
</dbReference>
<keyword evidence="7" id="KW-1185">Reference proteome</keyword>
<dbReference type="InterPro" id="IPR050653">
    <property type="entry name" value="Prot_Inhib_GrowthFact_Antg"/>
</dbReference>
<gene>
    <name evidence="6" type="ORF">OKIOD_LOCUS6144</name>
</gene>
<sequence length="520" mass="57043">MKFLKTAVTIPAVFGNEINFDPSMCDGTEMATTREYRPVCGTNGETFSNPSVAKMNYCMGVPGLSGIKSFGQCLDSGCPAFCPRDFRPVCGSDGATYPNECVLKDMSCRTGRLVIKVSDGPCAEVDNVDVELLEVVNLKQAGKPAKKGKKGKKGKGKKAGKGKKGGKGAKAPAKRKCAHVAQDAEVCGSDGITYQSACHLKQKNEEGLTDAIRAYKGKCREEVEEEESESMQMDATYYEEEEEEEILQGDIGLNSFCGSDYQTYYNECELRNAACRKPDLNISIMEEGECPCPGFMCPRMYMPVCASDGNTYAHPCLFKSEACASGTEMEILSAGECPEDMARIELKGAFCPCPRILAPVCGEDGKDYSNECEAECNDVEIKQHCSCEFDSCATMLDDFNMMFGGFFDDVEEETVEETEEEEDAELCSNQAARNCNASSGEVCGWRESDGYQFYRNHCAMVRQTCRDDDPAVLKQEPVCVRKPNGNYREIRSMCLLMNKFPDAEIVDDSNCGLGANGFWG</sequence>
<evidence type="ECO:0000313" key="7">
    <source>
        <dbReference type="Proteomes" id="UP001158576"/>
    </source>
</evidence>